<organism evidence="2 3">
    <name type="scientific">Saccharophagus degradans (strain 2-40 / ATCC 43961 / DSM 17024)</name>
    <dbReference type="NCBI Taxonomy" id="203122"/>
    <lineage>
        <taxon>Bacteria</taxon>
        <taxon>Pseudomonadati</taxon>
        <taxon>Pseudomonadota</taxon>
        <taxon>Gammaproteobacteria</taxon>
        <taxon>Cellvibrionales</taxon>
        <taxon>Cellvibrionaceae</taxon>
        <taxon>Saccharophagus</taxon>
    </lineage>
</organism>
<proteinExistence type="predicted"/>
<dbReference type="HOGENOM" id="CLU_057321_1_0_6"/>
<name>Q21MD6_SACD2</name>
<reference evidence="2 3" key="1">
    <citation type="journal article" date="2008" name="PLoS Genet.">
        <title>Complete genome sequence of the complex carbohydrate-degrading marine bacterium, Saccharophagus degradans strain 2-40 T.</title>
        <authorList>
            <person name="Weiner R.M."/>
            <person name="Taylor L.E.II."/>
            <person name="Henrissat B."/>
            <person name="Hauser L."/>
            <person name="Land M."/>
            <person name="Coutinho P.M."/>
            <person name="Rancurel C."/>
            <person name="Saunders E.H."/>
            <person name="Longmire A.G."/>
            <person name="Zhang H."/>
            <person name="Bayer E.A."/>
            <person name="Gilbert H.J."/>
            <person name="Larimer F."/>
            <person name="Zhulin I.B."/>
            <person name="Ekborg N.A."/>
            <person name="Lamed R."/>
            <person name="Richardson P.M."/>
            <person name="Borovok I."/>
            <person name="Hutcheson S."/>
        </authorList>
    </citation>
    <scope>NUCLEOTIDE SEQUENCE [LARGE SCALE GENOMIC DNA]</scope>
    <source>
        <strain evidence="3">2-40 / ATCC 43961 / DSM 17024</strain>
    </source>
</reference>
<dbReference type="Pfam" id="PF04338">
    <property type="entry name" value="DUF481"/>
    <property type="match status" value="1"/>
</dbReference>
<dbReference type="Proteomes" id="UP000001947">
    <property type="component" value="Chromosome"/>
</dbReference>
<dbReference type="eggNOG" id="COG3137">
    <property type="taxonomic scope" value="Bacteria"/>
</dbReference>
<keyword evidence="3" id="KW-1185">Reference proteome</keyword>
<evidence type="ECO:0000313" key="2">
    <source>
        <dbReference type="EMBL" id="ABD80143.1"/>
    </source>
</evidence>
<dbReference type="AlphaFoldDB" id="Q21MD6"/>
<sequence length="356" mass="40653">MGFTIPRYTSNYKTASPLKKLFIRIGVLGTLLMAANTWAGQLTLVNGDTIKGEISSINETQVIWQSDLLGELRIAKTNVKNMKSSMALKLRGEREPCYWADLEDDLAQFACDDGSLTDIPFLAIEEIVRFEGYRDTLHQYAGKLTIVGSQATGNKQQQDWVIDTDVTMRHADFRHEVGLKYEQESVSLGPLLHEAEAQYSLDWFFKPQWFWFADLSALMDETKNIEQKATLGSGVGYQFWERQRSALSIELGAQYADEKFDASIVEQDTRQTGSWRISTNYRYQFPLSIALYHKNKFLQSLDNGQQWEIDSETGLRMPIGKSVSADIKYEYDYDNLPPEGTVKEDSMLRFGLGYAW</sequence>
<dbReference type="InterPro" id="IPR007433">
    <property type="entry name" value="DUF481"/>
</dbReference>
<dbReference type="EMBL" id="CP000282">
    <property type="protein sequence ID" value="ABD80143.1"/>
    <property type="molecule type" value="Genomic_DNA"/>
</dbReference>
<protein>
    <recommendedName>
        <fullName evidence="4">DUF481 domain-containing protein</fullName>
    </recommendedName>
</protein>
<keyword evidence="1" id="KW-1133">Transmembrane helix</keyword>
<dbReference type="STRING" id="203122.Sde_0881"/>
<dbReference type="KEGG" id="sde:Sde_0881"/>
<keyword evidence="1" id="KW-0472">Membrane</keyword>
<feature type="transmembrane region" description="Helical" evidence="1">
    <location>
        <begin position="21"/>
        <end position="39"/>
    </location>
</feature>
<evidence type="ECO:0000256" key="1">
    <source>
        <dbReference type="SAM" id="Phobius"/>
    </source>
</evidence>
<gene>
    <name evidence="2" type="ordered locus">Sde_0881</name>
</gene>
<accession>Q21MD6</accession>
<evidence type="ECO:0008006" key="4">
    <source>
        <dbReference type="Google" id="ProtNLM"/>
    </source>
</evidence>
<keyword evidence="1" id="KW-0812">Transmembrane</keyword>
<evidence type="ECO:0000313" key="3">
    <source>
        <dbReference type="Proteomes" id="UP000001947"/>
    </source>
</evidence>